<dbReference type="Gene3D" id="3.10.20.310">
    <property type="entry name" value="membrane protein fhac"/>
    <property type="match status" value="1"/>
</dbReference>
<evidence type="ECO:0000256" key="2">
    <source>
        <dbReference type="ARBA" id="ARBA00022618"/>
    </source>
</evidence>
<dbReference type="InterPro" id="IPR005548">
    <property type="entry name" value="Cell_div_FtsQ/DivIB_C"/>
</dbReference>
<dbReference type="PANTHER" id="PTHR37820">
    <property type="entry name" value="CELL DIVISION PROTEIN DIVIB"/>
    <property type="match status" value="1"/>
</dbReference>
<feature type="domain" description="POTRA" evidence="9">
    <location>
        <begin position="70"/>
        <end position="135"/>
    </location>
</feature>
<evidence type="ECO:0000256" key="5">
    <source>
        <dbReference type="ARBA" id="ARBA00023306"/>
    </source>
</evidence>
<dbReference type="Proteomes" id="UP000273001">
    <property type="component" value="Chromosome"/>
</dbReference>
<dbReference type="Pfam" id="PF08478">
    <property type="entry name" value="POTRA_1"/>
    <property type="match status" value="1"/>
</dbReference>
<dbReference type="PANTHER" id="PTHR37820:SF1">
    <property type="entry name" value="CELL DIVISION PROTEIN FTSQ"/>
    <property type="match status" value="1"/>
</dbReference>
<keyword evidence="11" id="KW-1185">Reference proteome</keyword>
<dbReference type="EMBL" id="CP032514">
    <property type="protein sequence ID" value="AYD89594.1"/>
    <property type="molecule type" value="Genomic_DNA"/>
</dbReference>
<evidence type="ECO:0000256" key="4">
    <source>
        <dbReference type="ARBA" id="ARBA00022989"/>
    </source>
</evidence>
<evidence type="ECO:0000313" key="10">
    <source>
        <dbReference type="EMBL" id="AYD89594.1"/>
    </source>
</evidence>
<keyword evidence="2" id="KW-0132">Cell division</keyword>
<keyword evidence="7" id="KW-0472">Membrane</keyword>
<proteinExistence type="predicted"/>
<feature type="transmembrane region" description="Helical" evidence="7">
    <location>
        <begin position="42"/>
        <end position="60"/>
    </location>
</feature>
<keyword evidence="5" id="KW-0131">Cell cycle</keyword>
<gene>
    <name evidence="10" type="ORF">D5R93_05150</name>
</gene>
<evidence type="ECO:0000256" key="7">
    <source>
        <dbReference type="SAM" id="Phobius"/>
    </source>
</evidence>
<keyword evidence="1" id="KW-1003">Cell membrane</keyword>
<name>A0ABN5PMS4_9ACTO</name>
<keyword evidence="4 7" id="KW-1133">Transmembrane helix</keyword>
<keyword evidence="3 7" id="KW-0812">Transmembrane</keyword>
<dbReference type="InterPro" id="IPR013685">
    <property type="entry name" value="POTRA_FtsQ_type"/>
</dbReference>
<evidence type="ECO:0000256" key="6">
    <source>
        <dbReference type="SAM" id="MobiDB-lite"/>
    </source>
</evidence>
<protein>
    <submittedName>
        <fullName evidence="10">FtsQ-type POTRA domain-containing protein</fullName>
    </submittedName>
</protein>
<feature type="domain" description="Cell division protein FtsQ/DivIB C-terminal" evidence="8">
    <location>
        <begin position="147"/>
        <end position="254"/>
    </location>
</feature>
<dbReference type="InterPro" id="IPR050487">
    <property type="entry name" value="FtsQ_DivIB"/>
</dbReference>
<reference evidence="10 11" key="1">
    <citation type="submission" date="2018-09" db="EMBL/GenBank/DDBJ databases">
        <authorList>
            <person name="Li J."/>
        </authorList>
    </citation>
    <scope>NUCLEOTIDE SEQUENCE [LARGE SCALE GENOMIC DNA]</scope>
    <source>
        <strain evidence="10 11">2129</strain>
    </source>
</reference>
<evidence type="ECO:0000256" key="1">
    <source>
        <dbReference type="ARBA" id="ARBA00022475"/>
    </source>
</evidence>
<evidence type="ECO:0000259" key="9">
    <source>
        <dbReference type="Pfam" id="PF08478"/>
    </source>
</evidence>
<sequence length="281" mass="29356">MAVFSRRPVSEPRHERTVVSTGLADRLAERRHALARLRLRQVALFAAAVLATAAVAWVLLASPAVALRGSAVTVTGSDGSVEDVQVREVLAGYQGDSLLLLDTAEMSAAVEDSLVRVRTAEVTRSWPHGVEVALEMRVPVASYRGEDGYQVLDEEAVVLETADSVPEDLVSIVAQEGADSGDSPQGALSAQQVSAVTQAVGALDPEVLAQVSSGTSTDNGQVTLVMEGGATVVWGGSEDNDLKARALSVLMQTEAAVYDVSSPHNPTTSQSGLPEDSGAQR</sequence>
<evidence type="ECO:0000313" key="11">
    <source>
        <dbReference type="Proteomes" id="UP000273001"/>
    </source>
</evidence>
<feature type="region of interest" description="Disordered" evidence="6">
    <location>
        <begin position="258"/>
        <end position="281"/>
    </location>
</feature>
<evidence type="ECO:0000259" key="8">
    <source>
        <dbReference type="Pfam" id="PF03799"/>
    </source>
</evidence>
<feature type="compositionally biased region" description="Polar residues" evidence="6">
    <location>
        <begin position="262"/>
        <end position="272"/>
    </location>
</feature>
<evidence type="ECO:0000256" key="3">
    <source>
        <dbReference type="ARBA" id="ARBA00022692"/>
    </source>
</evidence>
<accession>A0ABN5PMS4</accession>
<organism evidence="10 11">
    <name type="scientific">Actinomyces lilanjuaniae</name>
    <dbReference type="NCBI Taxonomy" id="2321394"/>
    <lineage>
        <taxon>Bacteria</taxon>
        <taxon>Bacillati</taxon>
        <taxon>Actinomycetota</taxon>
        <taxon>Actinomycetes</taxon>
        <taxon>Actinomycetales</taxon>
        <taxon>Actinomycetaceae</taxon>
        <taxon>Actinomyces</taxon>
    </lineage>
</organism>
<dbReference type="Pfam" id="PF03799">
    <property type="entry name" value="FtsQ_DivIB_C"/>
    <property type="match status" value="1"/>
</dbReference>